<evidence type="ECO:0000256" key="1">
    <source>
        <dbReference type="SAM" id="Phobius"/>
    </source>
</evidence>
<keyword evidence="1" id="KW-1133">Transmembrane helix</keyword>
<feature type="transmembrane region" description="Helical" evidence="1">
    <location>
        <begin position="71"/>
        <end position="95"/>
    </location>
</feature>
<reference evidence="2" key="1">
    <citation type="submission" date="2015-11" db="EMBL/GenBank/DDBJ databases">
        <title>De novo transcriptome assembly of four potential Pierce s Disease insect vectors from Arizona vineyards.</title>
        <authorList>
            <person name="Tassone E.E."/>
        </authorList>
    </citation>
    <scope>NUCLEOTIDE SEQUENCE</scope>
</reference>
<sequence length="152" mass="16339">SIPLIQYISRRTQISPEYVALAGAFAAFILIQKTSLGGLVSSLLAALVVMREVLLTLRSTISKPADLRRHVIVLSLFILFVLLEGLGAASTVPLFGVLKLSAIVWAGSSSANAERVYEMLFARIPLEYLQPGDSIEQAVKAAAKAVNENIES</sequence>
<dbReference type="AlphaFoldDB" id="A0A1B6IZF7"/>
<feature type="non-terminal residue" evidence="2">
    <location>
        <position position="152"/>
    </location>
</feature>
<gene>
    <name evidence="2" type="ORF">g.5878</name>
</gene>
<organism evidence="2">
    <name type="scientific">Homalodisca liturata</name>
    <dbReference type="NCBI Taxonomy" id="320908"/>
    <lineage>
        <taxon>Eukaryota</taxon>
        <taxon>Metazoa</taxon>
        <taxon>Ecdysozoa</taxon>
        <taxon>Arthropoda</taxon>
        <taxon>Hexapoda</taxon>
        <taxon>Insecta</taxon>
        <taxon>Pterygota</taxon>
        <taxon>Neoptera</taxon>
        <taxon>Paraneoptera</taxon>
        <taxon>Hemiptera</taxon>
        <taxon>Auchenorrhyncha</taxon>
        <taxon>Membracoidea</taxon>
        <taxon>Cicadellidae</taxon>
        <taxon>Cicadellinae</taxon>
        <taxon>Proconiini</taxon>
        <taxon>Homalodisca</taxon>
    </lineage>
</organism>
<evidence type="ECO:0000313" key="2">
    <source>
        <dbReference type="EMBL" id="JAS92315.1"/>
    </source>
</evidence>
<dbReference type="EMBL" id="GECU01015391">
    <property type="protein sequence ID" value="JAS92315.1"/>
    <property type="molecule type" value="Transcribed_RNA"/>
</dbReference>
<name>A0A1B6IZF7_9HEMI</name>
<accession>A0A1B6IZF7</accession>
<feature type="transmembrane region" description="Helical" evidence="1">
    <location>
        <begin position="20"/>
        <end position="50"/>
    </location>
</feature>
<keyword evidence="1" id="KW-0812">Transmembrane</keyword>
<keyword evidence="1" id="KW-0472">Membrane</keyword>
<proteinExistence type="predicted"/>
<protein>
    <submittedName>
        <fullName evidence="2">Uncharacterized protein</fullName>
    </submittedName>
</protein>
<feature type="non-terminal residue" evidence="2">
    <location>
        <position position="1"/>
    </location>
</feature>